<dbReference type="Proteomes" id="UP000543554">
    <property type="component" value="Unassembled WGS sequence"/>
</dbReference>
<evidence type="ECO:0000313" key="2">
    <source>
        <dbReference type="Proteomes" id="UP000543554"/>
    </source>
</evidence>
<accession>A0AA40VEF7</accession>
<keyword evidence="2" id="KW-1185">Reference proteome</keyword>
<dbReference type="AlphaFoldDB" id="A0AA40VEF7"/>
<organism evidence="1 2">
    <name type="scientific">Methylorubrum thiocyanatum</name>
    <dbReference type="NCBI Taxonomy" id="47958"/>
    <lineage>
        <taxon>Bacteria</taxon>
        <taxon>Pseudomonadati</taxon>
        <taxon>Pseudomonadota</taxon>
        <taxon>Alphaproteobacteria</taxon>
        <taxon>Hyphomicrobiales</taxon>
        <taxon>Methylobacteriaceae</taxon>
        <taxon>Methylorubrum</taxon>
    </lineage>
</organism>
<dbReference type="PROSITE" id="PS51257">
    <property type="entry name" value="PROKAR_LIPOPROTEIN"/>
    <property type="match status" value="1"/>
</dbReference>
<reference evidence="1 2" key="1">
    <citation type="submission" date="2020-08" db="EMBL/GenBank/DDBJ databases">
        <title>Genomic Encyclopedia of Type Strains, Phase IV (KMG-IV): sequencing the most valuable type-strain genomes for metagenomic binning, comparative biology and taxonomic classification.</title>
        <authorList>
            <person name="Goeker M."/>
        </authorList>
    </citation>
    <scope>NUCLEOTIDE SEQUENCE [LARGE SCALE GENOMIC DNA]</scope>
    <source>
        <strain evidence="1 2">DSM 11490</strain>
    </source>
</reference>
<evidence type="ECO:0000313" key="1">
    <source>
        <dbReference type="EMBL" id="MBA8916065.1"/>
    </source>
</evidence>
<protein>
    <submittedName>
        <fullName evidence="1">Uncharacterized protein</fullName>
    </submittedName>
</protein>
<gene>
    <name evidence="1" type="ORF">HNR51_005184</name>
</gene>
<dbReference type="EMBL" id="JACJIB010000013">
    <property type="protein sequence ID" value="MBA8916065.1"/>
    <property type="molecule type" value="Genomic_DNA"/>
</dbReference>
<comment type="caution">
    <text evidence="1">The sequence shown here is derived from an EMBL/GenBank/DDBJ whole genome shotgun (WGS) entry which is preliminary data.</text>
</comment>
<sequence>MMTRHPSPLKSAAAPRLQPMPWAALVALGVMSISCGGLLNAPAVERPLTASEHALRNAAYRQAGTVVLPPVAPEERVEALLSMNRQEQPRDLVWLTLWDDCAEDGDIVSILTDEFSISVPLTRQPMRLAVPRPTHNLLSVHGVFDGGGGITVALATAYGPVPLPVMAPGQTVDVPVR</sequence>
<proteinExistence type="predicted"/>
<dbReference type="RefSeq" id="WP_182556798.1">
    <property type="nucleotide sequence ID" value="NZ_BPRF01000022.1"/>
</dbReference>
<name>A0AA40VEF7_9HYPH</name>